<accession>A0A931MG58</accession>
<dbReference type="AlphaFoldDB" id="A0A931MG58"/>
<sequence>MDTHQISTAAIDLVGKFGHGAHQVIDLYREGGERAKAGLEARWDAAFEQSKPQLTAETRKNAARARKAFSAFYAKTLAMSASGAEVAVDTFVGATVTAIARATDFAEAALRKTA</sequence>
<dbReference type="RefSeq" id="WP_196985679.1">
    <property type="nucleotide sequence ID" value="NZ_JADWYS010000001.1"/>
</dbReference>
<dbReference type="Proteomes" id="UP000651050">
    <property type="component" value="Unassembled WGS sequence"/>
</dbReference>
<comment type="caution">
    <text evidence="1">The sequence shown here is derived from an EMBL/GenBank/DDBJ whole genome shotgun (WGS) entry which is preliminary data.</text>
</comment>
<gene>
    <name evidence="1" type="ORF">I5803_07120</name>
</gene>
<name>A0A931MG58_9BURK</name>
<organism evidence="1 2">
    <name type="scientific">Caenimonas aquaedulcis</name>
    <dbReference type="NCBI Taxonomy" id="2793270"/>
    <lineage>
        <taxon>Bacteria</taxon>
        <taxon>Pseudomonadati</taxon>
        <taxon>Pseudomonadota</taxon>
        <taxon>Betaproteobacteria</taxon>
        <taxon>Burkholderiales</taxon>
        <taxon>Comamonadaceae</taxon>
        <taxon>Caenimonas</taxon>
    </lineage>
</organism>
<keyword evidence="2" id="KW-1185">Reference proteome</keyword>
<protein>
    <recommendedName>
        <fullName evidence="3">Phasin domain-containing protein</fullName>
    </recommendedName>
</protein>
<evidence type="ECO:0000313" key="1">
    <source>
        <dbReference type="EMBL" id="MBG9387783.1"/>
    </source>
</evidence>
<reference evidence="1" key="1">
    <citation type="submission" date="2020-11" db="EMBL/GenBank/DDBJ databases">
        <title>Bacterial whole genome sequence for Caenimonas sp. DR4.4.</title>
        <authorList>
            <person name="Le V."/>
            <person name="Ko S.-R."/>
            <person name="Ahn C.-Y."/>
            <person name="Oh H.-M."/>
        </authorList>
    </citation>
    <scope>NUCLEOTIDE SEQUENCE</scope>
    <source>
        <strain evidence="1">DR4.4</strain>
    </source>
</reference>
<evidence type="ECO:0000313" key="2">
    <source>
        <dbReference type="Proteomes" id="UP000651050"/>
    </source>
</evidence>
<evidence type="ECO:0008006" key="3">
    <source>
        <dbReference type="Google" id="ProtNLM"/>
    </source>
</evidence>
<dbReference type="EMBL" id="JADWYS010000001">
    <property type="protein sequence ID" value="MBG9387783.1"/>
    <property type="molecule type" value="Genomic_DNA"/>
</dbReference>
<proteinExistence type="predicted"/>